<accession>A0A7S4L950</accession>
<evidence type="ECO:0000256" key="1">
    <source>
        <dbReference type="SAM" id="Phobius"/>
    </source>
</evidence>
<name>A0A7S4L950_9EUKA</name>
<evidence type="ECO:0008006" key="3">
    <source>
        <dbReference type="Google" id="ProtNLM"/>
    </source>
</evidence>
<gene>
    <name evidence="2" type="ORF">NAES01612_LOCUS17266</name>
</gene>
<keyword evidence="1" id="KW-0812">Transmembrane</keyword>
<reference evidence="2" key="1">
    <citation type="submission" date="2021-01" db="EMBL/GenBank/DDBJ databases">
        <authorList>
            <person name="Corre E."/>
            <person name="Pelletier E."/>
            <person name="Niang G."/>
            <person name="Scheremetjew M."/>
            <person name="Finn R."/>
            <person name="Kale V."/>
            <person name="Holt S."/>
            <person name="Cochrane G."/>
            <person name="Meng A."/>
            <person name="Brown T."/>
            <person name="Cohen L."/>
        </authorList>
    </citation>
    <scope>NUCLEOTIDE SEQUENCE</scope>
    <source>
        <strain evidence="2">SoJaBio B1-5/56/2</strain>
    </source>
</reference>
<sequence>MIRGVVGSIPLSSLVRATAPSSVVVRPLCASNDTEKAYRIPSLEDAGRLPIKFRECDNETIFNLSIHGVHGARKERLLREVMVVDKCDWSTARQKVFEMDKANDTFRSMIKLPYQIGVFGGLIGALSSIPLVFYKPWALWFNEKFVHADLPDGGMEELDASFWNVGSWTWGWMEPYLGTASFVLLGLQFTRAQMQKIQWKPYTEMVLSWRANRLAHQYPQYNRVIVRDFSKSDPWD</sequence>
<dbReference type="AlphaFoldDB" id="A0A7S4L950"/>
<feature type="transmembrane region" description="Helical" evidence="1">
    <location>
        <begin position="116"/>
        <end position="134"/>
    </location>
</feature>
<dbReference type="EMBL" id="HBKR01026347">
    <property type="protein sequence ID" value="CAE2319085.1"/>
    <property type="molecule type" value="Transcribed_RNA"/>
</dbReference>
<evidence type="ECO:0000313" key="2">
    <source>
        <dbReference type="EMBL" id="CAE2319085.1"/>
    </source>
</evidence>
<proteinExistence type="predicted"/>
<organism evidence="2">
    <name type="scientific">Paramoeba aestuarina</name>
    <dbReference type="NCBI Taxonomy" id="180227"/>
    <lineage>
        <taxon>Eukaryota</taxon>
        <taxon>Amoebozoa</taxon>
        <taxon>Discosea</taxon>
        <taxon>Flabellinia</taxon>
        <taxon>Dactylopodida</taxon>
        <taxon>Paramoebidae</taxon>
        <taxon>Paramoeba</taxon>
    </lineage>
</organism>
<keyword evidence="1" id="KW-0472">Membrane</keyword>
<feature type="transmembrane region" description="Helical" evidence="1">
    <location>
        <begin position="170"/>
        <end position="190"/>
    </location>
</feature>
<protein>
    <recommendedName>
        <fullName evidence="3">Transmembrane protein</fullName>
    </recommendedName>
</protein>
<keyword evidence="1" id="KW-1133">Transmembrane helix</keyword>